<keyword evidence="4" id="KW-1185">Reference proteome</keyword>
<evidence type="ECO:0000313" key="3">
    <source>
        <dbReference type="EMBL" id="KAF1723396.1"/>
    </source>
</evidence>
<dbReference type="InterPro" id="IPR013538">
    <property type="entry name" value="ASHA1/2-like_C"/>
</dbReference>
<dbReference type="EMBL" id="PDWW01000028">
    <property type="protein sequence ID" value="KAF1723396.1"/>
    <property type="molecule type" value="Genomic_DNA"/>
</dbReference>
<dbReference type="Pfam" id="PF08327">
    <property type="entry name" value="AHSA1"/>
    <property type="match status" value="1"/>
</dbReference>
<dbReference type="RefSeq" id="WP_162338848.1">
    <property type="nucleotide sequence ID" value="NZ_JBHSRQ010000016.1"/>
</dbReference>
<dbReference type="Proteomes" id="UP000781710">
    <property type="component" value="Unassembled WGS sequence"/>
</dbReference>
<sequence>MNDINTAFGTLVAPGTLRLQRSLPGPIERVWHYLTDSEARGSWLASGPMDLRVGGDVRLEFHNDDLSDHRVPTPERYRTEDGCHHQSGQVTACEPPRLLAHTWGEADGSASEVRFDLQPDGDRVLLTITHARLPDRAALLSVSAGWHAHVGVLLDHLEGRAPGNFWVAHEALETAYAERLPREAAA</sequence>
<evidence type="ECO:0000313" key="4">
    <source>
        <dbReference type="Proteomes" id="UP000781710"/>
    </source>
</evidence>
<gene>
    <name evidence="3" type="ORF">CSC78_15915</name>
</gene>
<dbReference type="InterPro" id="IPR023393">
    <property type="entry name" value="START-like_dom_sf"/>
</dbReference>
<comment type="caution">
    <text evidence="3">The sequence shown here is derived from an EMBL/GenBank/DDBJ whole genome shotgun (WGS) entry which is preliminary data.</text>
</comment>
<name>A0ABQ6ZDM1_9GAMM</name>
<reference evidence="3 4" key="1">
    <citation type="submission" date="2017-10" db="EMBL/GenBank/DDBJ databases">
        <title>Whole genome sequencing of members of genus Pseudoxanthomonas.</title>
        <authorList>
            <person name="Kumar S."/>
            <person name="Bansal K."/>
            <person name="Kaur A."/>
            <person name="Patil P."/>
            <person name="Sharma S."/>
            <person name="Patil P.B."/>
        </authorList>
    </citation>
    <scope>NUCLEOTIDE SEQUENCE [LARGE SCALE GENOMIC DNA]</scope>
    <source>
        <strain evidence="3 4">DSM 17109</strain>
    </source>
</reference>
<dbReference type="SUPFAM" id="SSF55961">
    <property type="entry name" value="Bet v1-like"/>
    <property type="match status" value="1"/>
</dbReference>
<evidence type="ECO:0000256" key="1">
    <source>
        <dbReference type="ARBA" id="ARBA00006817"/>
    </source>
</evidence>
<feature type="domain" description="Activator of Hsp90 ATPase homologue 1/2-like C-terminal" evidence="2">
    <location>
        <begin position="26"/>
        <end position="153"/>
    </location>
</feature>
<protein>
    <submittedName>
        <fullName evidence="3">ATPase</fullName>
    </submittedName>
</protein>
<proteinExistence type="inferred from homology"/>
<dbReference type="Gene3D" id="3.30.530.20">
    <property type="match status" value="1"/>
</dbReference>
<organism evidence="3 4">
    <name type="scientific">Pseudoxanthomonas japonensis</name>
    <dbReference type="NCBI Taxonomy" id="69284"/>
    <lineage>
        <taxon>Bacteria</taxon>
        <taxon>Pseudomonadati</taxon>
        <taxon>Pseudomonadota</taxon>
        <taxon>Gammaproteobacteria</taxon>
        <taxon>Lysobacterales</taxon>
        <taxon>Lysobacteraceae</taxon>
        <taxon>Pseudoxanthomonas</taxon>
    </lineage>
</organism>
<dbReference type="CDD" id="cd08899">
    <property type="entry name" value="SRPBCC_CalC_Aha1-like_6"/>
    <property type="match status" value="1"/>
</dbReference>
<evidence type="ECO:0000259" key="2">
    <source>
        <dbReference type="Pfam" id="PF08327"/>
    </source>
</evidence>
<comment type="similarity">
    <text evidence="1">Belongs to the AHA1 family.</text>
</comment>
<accession>A0ABQ6ZDM1</accession>